<dbReference type="KEGG" id="tnp:Tnap_0940"/>
<keyword evidence="3" id="KW-1185">Reference proteome</keyword>
<keyword evidence="1" id="KW-0812">Transmembrane</keyword>
<protein>
    <submittedName>
        <fullName evidence="2">Uncharacterized protein</fullName>
    </submittedName>
</protein>
<dbReference type="AlphaFoldDB" id="D2C7U4"/>
<evidence type="ECO:0000313" key="3">
    <source>
        <dbReference type="Proteomes" id="UP000000940"/>
    </source>
</evidence>
<dbReference type="EMBL" id="CP001839">
    <property type="protein sequence ID" value="ADA67030.1"/>
    <property type="molecule type" value="Genomic_DNA"/>
</dbReference>
<name>D2C7U4_THEP2</name>
<accession>D2C7U4</accession>
<keyword evidence="1" id="KW-1133">Transmembrane helix</keyword>
<evidence type="ECO:0000313" key="2">
    <source>
        <dbReference type="EMBL" id="ADA67030.1"/>
    </source>
</evidence>
<keyword evidence="1" id="KW-0472">Membrane</keyword>
<feature type="transmembrane region" description="Helical" evidence="1">
    <location>
        <begin position="33"/>
        <end position="51"/>
    </location>
</feature>
<evidence type="ECO:0000256" key="1">
    <source>
        <dbReference type="SAM" id="Phobius"/>
    </source>
</evidence>
<proteinExistence type="predicted"/>
<gene>
    <name evidence="2" type="ordered locus">Tnap_0940</name>
</gene>
<reference evidence="2 3" key="1">
    <citation type="submission" date="2009-12" db="EMBL/GenBank/DDBJ databases">
        <title>Complete sequence of Thermotoga petrophila RKU-1.</title>
        <authorList>
            <consortium name="US DOE Joint Genome Institute"/>
            <person name="Lucas S."/>
            <person name="Copeland A."/>
            <person name="Lapidus A."/>
            <person name="Glavina del Rio T."/>
            <person name="Dalin E."/>
            <person name="Tice H."/>
            <person name="Bruce D."/>
            <person name="Goodwin L."/>
            <person name="Pitluck S."/>
            <person name="Munk A.C."/>
            <person name="Brettin T."/>
            <person name="Detter J.C."/>
            <person name="Han C."/>
            <person name="Tapia R."/>
            <person name="Larimer F."/>
            <person name="Land M."/>
            <person name="Hauser L."/>
            <person name="Kyrpides N."/>
            <person name="Mikhailova N."/>
            <person name="Nelson K.E."/>
            <person name="Gogarten J.P."/>
            <person name="Noll K.M."/>
        </authorList>
    </citation>
    <scope>NUCLEOTIDE SEQUENCE [LARGE SCALE GENOMIC DNA]</scope>
    <source>
        <strain evidence="3">ATCC BAA-489 / DSM 13996 / JCM 10882 / RKU-10</strain>
    </source>
</reference>
<organism evidence="2 3">
    <name type="scientific">Thermotoga petrophila (strain ATCC BAA-489 / DSM 13996 / JCM 10882 / RKU-10)</name>
    <name type="common">Thermotoga naphthophila</name>
    <dbReference type="NCBI Taxonomy" id="590168"/>
    <lineage>
        <taxon>Bacteria</taxon>
        <taxon>Thermotogati</taxon>
        <taxon>Thermotogota</taxon>
        <taxon>Thermotogae</taxon>
        <taxon>Thermotogales</taxon>
        <taxon>Thermotogaceae</taxon>
        <taxon>Thermotoga</taxon>
    </lineage>
</organism>
<dbReference type="Proteomes" id="UP000000940">
    <property type="component" value="Chromosome"/>
</dbReference>
<dbReference type="HOGENOM" id="CLU_189047_0_0_0"/>
<sequence>MSTRYNLFDRIFISVVIFVAVHLLWMRFFEQHFPLYIATIISFLIGIFIIVKLK</sequence>
<feature type="transmembrane region" description="Helical" evidence="1">
    <location>
        <begin position="7"/>
        <end position="27"/>
    </location>
</feature>